<accession>A0A1T2XM85</accession>
<dbReference type="EMBL" id="MSZX01000001">
    <property type="protein sequence ID" value="OPA80961.1"/>
    <property type="molecule type" value="Genomic_DNA"/>
</dbReference>
<dbReference type="Proteomes" id="UP000190188">
    <property type="component" value="Unassembled WGS sequence"/>
</dbReference>
<protein>
    <submittedName>
        <fullName evidence="1">Uncharacterized protein</fullName>
    </submittedName>
</protein>
<name>A0A1T2XM85_9BACL</name>
<reference evidence="1 2" key="1">
    <citation type="submission" date="2017-01" db="EMBL/GenBank/DDBJ databases">
        <title>Genome analysis of Paenibacillus selenitrireducens ES3-24.</title>
        <authorList>
            <person name="Xu D."/>
            <person name="Yao R."/>
            <person name="Zheng S."/>
        </authorList>
    </citation>
    <scope>NUCLEOTIDE SEQUENCE [LARGE SCALE GENOMIC DNA]</scope>
    <source>
        <strain evidence="1 2">ES3-24</strain>
    </source>
</reference>
<sequence length="65" mass="7600">MVNGFGITEDYRRLDYLSVYIRTPKLDRYTLILSRARDSFTVNRDYGLDETLSSKAAEKLYLLSD</sequence>
<keyword evidence="2" id="KW-1185">Reference proteome</keyword>
<organism evidence="1 2">
    <name type="scientific">Paenibacillus selenitireducens</name>
    <dbReference type="NCBI Taxonomy" id="1324314"/>
    <lineage>
        <taxon>Bacteria</taxon>
        <taxon>Bacillati</taxon>
        <taxon>Bacillota</taxon>
        <taxon>Bacilli</taxon>
        <taxon>Bacillales</taxon>
        <taxon>Paenibacillaceae</taxon>
        <taxon>Paenibacillus</taxon>
    </lineage>
</organism>
<dbReference type="OrthoDB" id="2651437at2"/>
<gene>
    <name evidence="1" type="ORF">BVG16_01025</name>
</gene>
<evidence type="ECO:0000313" key="1">
    <source>
        <dbReference type="EMBL" id="OPA80961.1"/>
    </source>
</evidence>
<evidence type="ECO:0000313" key="2">
    <source>
        <dbReference type="Proteomes" id="UP000190188"/>
    </source>
</evidence>
<dbReference type="AlphaFoldDB" id="A0A1T2XM85"/>
<dbReference type="RefSeq" id="WP_078496684.1">
    <property type="nucleotide sequence ID" value="NZ_MSZX01000001.1"/>
</dbReference>
<proteinExistence type="predicted"/>
<comment type="caution">
    <text evidence="1">The sequence shown here is derived from an EMBL/GenBank/DDBJ whole genome shotgun (WGS) entry which is preliminary data.</text>
</comment>